<dbReference type="EMBL" id="JAHRIO010010598">
    <property type="protein sequence ID" value="MEQ2161513.1"/>
    <property type="molecule type" value="Genomic_DNA"/>
</dbReference>
<evidence type="ECO:0000313" key="3">
    <source>
        <dbReference type="Proteomes" id="UP001476798"/>
    </source>
</evidence>
<evidence type="ECO:0000256" key="1">
    <source>
        <dbReference type="SAM" id="MobiDB-lite"/>
    </source>
</evidence>
<dbReference type="Proteomes" id="UP001476798">
    <property type="component" value="Unassembled WGS sequence"/>
</dbReference>
<accession>A0ABV0MQY2</accession>
<comment type="caution">
    <text evidence="2">The sequence shown here is derived from an EMBL/GenBank/DDBJ whole genome shotgun (WGS) entry which is preliminary data.</text>
</comment>
<keyword evidence="3" id="KW-1185">Reference proteome</keyword>
<sequence length="116" mass="13078">MTKTTKIQTEKNLLLEFKCSVWPPAGLGTLSRGRVRLWLKPVHITLICVEFSFSVTTQDQQVDELGEVGYCKCAMKGFQIYLVVKQLVKVNLLSPLFSQSHPSHSANKKKRGRTSV</sequence>
<name>A0ABV0MQY2_9TELE</name>
<organism evidence="2 3">
    <name type="scientific">Goodea atripinnis</name>
    <dbReference type="NCBI Taxonomy" id="208336"/>
    <lineage>
        <taxon>Eukaryota</taxon>
        <taxon>Metazoa</taxon>
        <taxon>Chordata</taxon>
        <taxon>Craniata</taxon>
        <taxon>Vertebrata</taxon>
        <taxon>Euteleostomi</taxon>
        <taxon>Actinopterygii</taxon>
        <taxon>Neopterygii</taxon>
        <taxon>Teleostei</taxon>
        <taxon>Neoteleostei</taxon>
        <taxon>Acanthomorphata</taxon>
        <taxon>Ovalentaria</taxon>
        <taxon>Atherinomorphae</taxon>
        <taxon>Cyprinodontiformes</taxon>
        <taxon>Goodeidae</taxon>
        <taxon>Goodea</taxon>
    </lineage>
</organism>
<gene>
    <name evidence="2" type="ORF">GOODEAATRI_010334</name>
</gene>
<proteinExistence type="predicted"/>
<feature type="compositionally biased region" description="Basic residues" evidence="1">
    <location>
        <begin position="106"/>
        <end position="116"/>
    </location>
</feature>
<evidence type="ECO:0000313" key="2">
    <source>
        <dbReference type="EMBL" id="MEQ2161513.1"/>
    </source>
</evidence>
<protein>
    <submittedName>
        <fullName evidence="2">Uncharacterized protein</fullName>
    </submittedName>
</protein>
<feature type="region of interest" description="Disordered" evidence="1">
    <location>
        <begin position="97"/>
        <end position="116"/>
    </location>
</feature>
<reference evidence="2 3" key="1">
    <citation type="submission" date="2021-06" db="EMBL/GenBank/DDBJ databases">
        <authorList>
            <person name="Palmer J.M."/>
        </authorList>
    </citation>
    <scope>NUCLEOTIDE SEQUENCE [LARGE SCALE GENOMIC DNA]</scope>
    <source>
        <strain evidence="2 3">GA_2019</strain>
        <tissue evidence="2">Muscle</tissue>
    </source>
</reference>